<dbReference type="EMBL" id="CAJNOM010000089">
    <property type="protein sequence ID" value="CAF1022619.1"/>
    <property type="molecule type" value="Genomic_DNA"/>
</dbReference>
<keyword evidence="2" id="KW-1185">Reference proteome</keyword>
<sequence>MMSTNSNRSKEIEEKINLLNESCHTTTDSMNKLQQICANQLLDNTKHYQLDVLNRLDTIEKKIENFNNDTIQ</sequence>
<accession>A0A814I9V0</accession>
<dbReference type="AlphaFoldDB" id="A0A814I9V0"/>
<comment type="caution">
    <text evidence="1">The sequence shown here is derived from an EMBL/GenBank/DDBJ whole genome shotgun (WGS) entry which is preliminary data.</text>
</comment>
<proteinExistence type="predicted"/>
<dbReference type="Proteomes" id="UP000663832">
    <property type="component" value="Unassembled WGS sequence"/>
</dbReference>
<gene>
    <name evidence="1" type="ORF">QVE165_LOCUS16089</name>
</gene>
<reference evidence="1" key="1">
    <citation type="submission" date="2021-02" db="EMBL/GenBank/DDBJ databases">
        <authorList>
            <person name="Nowell W R."/>
        </authorList>
    </citation>
    <scope>NUCLEOTIDE SEQUENCE</scope>
</reference>
<organism evidence="1 2">
    <name type="scientific">Adineta steineri</name>
    <dbReference type="NCBI Taxonomy" id="433720"/>
    <lineage>
        <taxon>Eukaryota</taxon>
        <taxon>Metazoa</taxon>
        <taxon>Spiralia</taxon>
        <taxon>Gnathifera</taxon>
        <taxon>Rotifera</taxon>
        <taxon>Eurotatoria</taxon>
        <taxon>Bdelloidea</taxon>
        <taxon>Adinetida</taxon>
        <taxon>Adinetidae</taxon>
        <taxon>Adineta</taxon>
    </lineage>
</organism>
<protein>
    <submittedName>
        <fullName evidence="1">Uncharacterized protein</fullName>
    </submittedName>
</protein>
<dbReference type="OrthoDB" id="9990554at2759"/>
<evidence type="ECO:0000313" key="2">
    <source>
        <dbReference type="Proteomes" id="UP000663832"/>
    </source>
</evidence>
<evidence type="ECO:0000313" key="1">
    <source>
        <dbReference type="EMBL" id="CAF1022619.1"/>
    </source>
</evidence>
<name>A0A814I9V0_9BILA</name>